<dbReference type="Proteomes" id="UP000800200">
    <property type="component" value="Unassembled WGS sequence"/>
</dbReference>
<dbReference type="PANTHER" id="PTHR10622">
    <property type="entry name" value="HET DOMAIN-CONTAINING PROTEIN"/>
    <property type="match status" value="1"/>
</dbReference>
<sequence>MRLLEVLPNGDFRLTGKLLDDAIPPYAILSHTWGDESQEVTLEDIVGGSGRGKAGYEKIKFCGEQAARDGLQYFWVDSCCIKKSSDAELSESLISMFRWYYRAEKCYVHLPDVSTRKRERGDDDMQNTWEQSFRKSRWFTRGWTLQELLAPSSVEFFTLEHRRLGDKQSFNNRSTK</sequence>
<feature type="domain" description="Heterokaryon incompatibility" evidence="1">
    <location>
        <begin position="26"/>
        <end position="117"/>
    </location>
</feature>
<evidence type="ECO:0000259" key="1">
    <source>
        <dbReference type="Pfam" id="PF06985"/>
    </source>
</evidence>
<protein>
    <submittedName>
        <fullName evidence="2">HET-domain-containing protein</fullName>
    </submittedName>
</protein>
<dbReference type="EMBL" id="ML994639">
    <property type="protein sequence ID" value="KAF2184207.1"/>
    <property type="molecule type" value="Genomic_DNA"/>
</dbReference>
<dbReference type="Pfam" id="PF06985">
    <property type="entry name" value="HET"/>
    <property type="match status" value="1"/>
</dbReference>
<organism evidence="2 3">
    <name type="scientific">Zopfia rhizophila CBS 207.26</name>
    <dbReference type="NCBI Taxonomy" id="1314779"/>
    <lineage>
        <taxon>Eukaryota</taxon>
        <taxon>Fungi</taxon>
        <taxon>Dikarya</taxon>
        <taxon>Ascomycota</taxon>
        <taxon>Pezizomycotina</taxon>
        <taxon>Dothideomycetes</taxon>
        <taxon>Dothideomycetes incertae sedis</taxon>
        <taxon>Zopfiaceae</taxon>
        <taxon>Zopfia</taxon>
    </lineage>
</organism>
<proteinExistence type="predicted"/>
<name>A0A6A6DWZ6_9PEZI</name>
<dbReference type="PANTHER" id="PTHR10622:SF10">
    <property type="entry name" value="HET DOMAIN-CONTAINING PROTEIN"/>
    <property type="match status" value="1"/>
</dbReference>
<dbReference type="OrthoDB" id="674604at2759"/>
<gene>
    <name evidence="2" type="ORF">K469DRAFT_784089</name>
</gene>
<evidence type="ECO:0000313" key="3">
    <source>
        <dbReference type="Proteomes" id="UP000800200"/>
    </source>
</evidence>
<accession>A0A6A6DWZ6</accession>
<dbReference type="AlphaFoldDB" id="A0A6A6DWZ6"/>
<dbReference type="InterPro" id="IPR010730">
    <property type="entry name" value="HET"/>
</dbReference>
<keyword evidence="3" id="KW-1185">Reference proteome</keyword>
<evidence type="ECO:0000313" key="2">
    <source>
        <dbReference type="EMBL" id="KAF2184207.1"/>
    </source>
</evidence>
<reference evidence="2" key="1">
    <citation type="journal article" date="2020" name="Stud. Mycol.">
        <title>101 Dothideomycetes genomes: a test case for predicting lifestyles and emergence of pathogens.</title>
        <authorList>
            <person name="Haridas S."/>
            <person name="Albert R."/>
            <person name="Binder M."/>
            <person name="Bloem J."/>
            <person name="Labutti K."/>
            <person name="Salamov A."/>
            <person name="Andreopoulos B."/>
            <person name="Baker S."/>
            <person name="Barry K."/>
            <person name="Bills G."/>
            <person name="Bluhm B."/>
            <person name="Cannon C."/>
            <person name="Castanera R."/>
            <person name="Culley D."/>
            <person name="Daum C."/>
            <person name="Ezra D."/>
            <person name="Gonzalez J."/>
            <person name="Henrissat B."/>
            <person name="Kuo A."/>
            <person name="Liang C."/>
            <person name="Lipzen A."/>
            <person name="Lutzoni F."/>
            <person name="Magnuson J."/>
            <person name="Mondo S."/>
            <person name="Nolan M."/>
            <person name="Ohm R."/>
            <person name="Pangilinan J."/>
            <person name="Park H.-J."/>
            <person name="Ramirez L."/>
            <person name="Alfaro M."/>
            <person name="Sun H."/>
            <person name="Tritt A."/>
            <person name="Yoshinaga Y."/>
            <person name="Zwiers L.-H."/>
            <person name="Turgeon B."/>
            <person name="Goodwin S."/>
            <person name="Spatafora J."/>
            <person name="Crous P."/>
            <person name="Grigoriev I."/>
        </authorList>
    </citation>
    <scope>NUCLEOTIDE SEQUENCE</scope>
    <source>
        <strain evidence="2">CBS 207.26</strain>
    </source>
</reference>